<organism evidence="1">
    <name type="scientific">Anguilla anguilla</name>
    <name type="common">European freshwater eel</name>
    <name type="synonym">Muraena anguilla</name>
    <dbReference type="NCBI Taxonomy" id="7936"/>
    <lineage>
        <taxon>Eukaryota</taxon>
        <taxon>Metazoa</taxon>
        <taxon>Chordata</taxon>
        <taxon>Craniata</taxon>
        <taxon>Vertebrata</taxon>
        <taxon>Euteleostomi</taxon>
        <taxon>Actinopterygii</taxon>
        <taxon>Neopterygii</taxon>
        <taxon>Teleostei</taxon>
        <taxon>Anguilliformes</taxon>
        <taxon>Anguillidae</taxon>
        <taxon>Anguilla</taxon>
    </lineage>
</organism>
<proteinExistence type="predicted"/>
<reference evidence="1" key="2">
    <citation type="journal article" date="2015" name="Fish Shellfish Immunol.">
        <title>Early steps in the European eel (Anguilla anguilla)-Vibrio vulnificus interaction in the gills: Role of the RtxA13 toxin.</title>
        <authorList>
            <person name="Callol A."/>
            <person name="Pajuelo D."/>
            <person name="Ebbesson L."/>
            <person name="Teles M."/>
            <person name="MacKenzie S."/>
            <person name="Amaro C."/>
        </authorList>
    </citation>
    <scope>NUCLEOTIDE SEQUENCE</scope>
</reference>
<dbReference type="EMBL" id="GBXM01042508">
    <property type="protein sequence ID" value="JAH66069.1"/>
    <property type="molecule type" value="Transcribed_RNA"/>
</dbReference>
<dbReference type="AlphaFoldDB" id="A0A0E9UJN2"/>
<sequence length="16" mass="1900">MEMVFKILTFKILSSL</sequence>
<evidence type="ECO:0000313" key="1">
    <source>
        <dbReference type="EMBL" id="JAH66069.1"/>
    </source>
</evidence>
<reference evidence="1" key="1">
    <citation type="submission" date="2014-11" db="EMBL/GenBank/DDBJ databases">
        <authorList>
            <person name="Amaro Gonzalez C."/>
        </authorList>
    </citation>
    <scope>NUCLEOTIDE SEQUENCE</scope>
</reference>
<protein>
    <submittedName>
        <fullName evidence="1">Uncharacterized protein</fullName>
    </submittedName>
</protein>
<accession>A0A0E9UJN2</accession>
<name>A0A0E9UJN2_ANGAN</name>